<dbReference type="Proteomes" id="UP001589854">
    <property type="component" value="Unassembled WGS sequence"/>
</dbReference>
<gene>
    <name evidence="1" type="ORF">ACFFIX_20600</name>
</gene>
<proteinExistence type="predicted"/>
<evidence type="ECO:0000313" key="2">
    <source>
        <dbReference type="Proteomes" id="UP001589854"/>
    </source>
</evidence>
<keyword evidence="2" id="KW-1185">Reference proteome</keyword>
<accession>A0ABV6GJA7</accession>
<name>A0ABV6GJA7_9BACI</name>
<protein>
    <submittedName>
        <fullName evidence="1">Uncharacterized protein</fullName>
    </submittedName>
</protein>
<dbReference type="EMBL" id="JBHLVO010000024">
    <property type="protein sequence ID" value="MFC0273791.1"/>
    <property type="molecule type" value="Genomic_DNA"/>
</dbReference>
<dbReference type="RefSeq" id="WP_378937440.1">
    <property type="nucleotide sequence ID" value="NZ_JBHLVO010000024.1"/>
</dbReference>
<sequence>MKKIFILTILIFVIASFINKEETLKIELPKHRETHMAFKELPPEFSPSDIKKKAKEMQIQEEDVPFFCPPPNSSGINKCLTETYQEQYPTNRYKGEQVSFLNGLLVDFANGKKSKSQVIQEIEKLGSWKEPSDEFEDGEVEYLVTDFLVDSFDTDSNLANQIWAERIDHGLTIEGSYFNVVIYYDQDTKKNNVAVIGLSMAYLDPNGWQ</sequence>
<comment type="caution">
    <text evidence="1">The sequence shown here is derived from an EMBL/GenBank/DDBJ whole genome shotgun (WGS) entry which is preliminary data.</text>
</comment>
<reference evidence="1 2" key="1">
    <citation type="submission" date="2024-09" db="EMBL/GenBank/DDBJ databases">
        <authorList>
            <person name="Sun Q."/>
            <person name="Mori K."/>
        </authorList>
    </citation>
    <scope>NUCLEOTIDE SEQUENCE [LARGE SCALE GENOMIC DNA]</scope>
    <source>
        <strain evidence="1 2">CCM 7228</strain>
    </source>
</reference>
<organism evidence="1 2">
    <name type="scientific">Metabacillus herbersteinensis</name>
    <dbReference type="NCBI Taxonomy" id="283816"/>
    <lineage>
        <taxon>Bacteria</taxon>
        <taxon>Bacillati</taxon>
        <taxon>Bacillota</taxon>
        <taxon>Bacilli</taxon>
        <taxon>Bacillales</taxon>
        <taxon>Bacillaceae</taxon>
        <taxon>Metabacillus</taxon>
    </lineage>
</organism>
<evidence type="ECO:0000313" key="1">
    <source>
        <dbReference type="EMBL" id="MFC0273791.1"/>
    </source>
</evidence>